<protein>
    <submittedName>
        <fullName evidence="2">Uncharacterized protein</fullName>
    </submittedName>
</protein>
<name>A0A2B4RGF4_STYPI</name>
<keyword evidence="3" id="KW-1185">Reference proteome</keyword>
<reference evidence="3" key="1">
    <citation type="journal article" date="2017" name="bioRxiv">
        <title>Comparative analysis of the genomes of Stylophora pistillata and Acropora digitifera provides evidence for extensive differences between species of corals.</title>
        <authorList>
            <person name="Voolstra C.R."/>
            <person name="Li Y."/>
            <person name="Liew Y.J."/>
            <person name="Baumgarten S."/>
            <person name="Zoccola D."/>
            <person name="Flot J.-F."/>
            <person name="Tambutte S."/>
            <person name="Allemand D."/>
            <person name="Aranda M."/>
        </authorList>
    </citation>
    <scope>NUCLEOTIDE SEQUENCE [LARGE SCALE GENOMIC DNA]</scope>
</reference>
<evidence type="ECO:0000256" key="1">
    <source>
        <dbReference type="SAM" id="MobiDB-lite"/>
    </source>
</evidence>
<dbReference type="AlphaFoldDB" id="A0A2B4RGF4"/>
<evidence type="ECO:0000313" key="3">
    <source>
        <dbReference type="Proteomes" id="UP000225706"/>
    </source>
</evidence>
<gene>
    <name evidence="2" type="ORF">AWC38_SpisGene20439</name>
</gene>
<dbReference type="OrthoDB" id="1427555at2759"/>
<organism evidence="2 3">
    <name type="scientific">Stylophora pistillata</name>
    <name type="common">Smooth cauliflower coral</name>
    <dbReference type="NCBI Taxonomy" id="50429"/>
    <lineage>
        <taxon>Eukaryota</taxon>
        <taxon>Metazoa</taxon>
        <taxon>Cnidaria</taxon>
        <taxon>Anthozoa</taxon>
        <taxon>Hexacorallia</taxon>
        <taxon>Scleractinia</taxon>
        <taxon>Astrocoeniina</taxon>
        <taxon>Pocilloporidae</taxon>
        <taxon>Stylophora</taxon>
    </lineage>
</organism>
<dbReference type="EMBL" id="LSMT01000659">
    <property type="protein sequence ID" value="PFX15345.1"/>
    <property type="molecule type" value="Genomic_DNA"/>
</dbReference>
<feature type="region of interest" description="Disordered" evidence="1">
    <location>
        <begin position="223"/>
        <end position="262"/>
    </location>
</feature>
<evidence type="ECO:0000313" key="2">
    <source>
        <dbReference type="EMBL" id="PFX15345.1"/>
    </source>
</evidence>
<accession>A0A2B4RGF4</accession>
<sequence>MEEIRRARNVEGIYTTRLGRVLEEPGIDAPQVYVRVRHIDLGMVKQASKPYQTVAAVKRIVPRRKKKKMKDNASLTRTGTSSLSADRGRQFRQNYLAQLALEQTEDRDENHELEGNSQTDTQEVLPTVDVPADDVIIVVMGHVISCGLDLISSGKGIHTDQELKSSMLSLEGLTARSNITNRERRHVKAVKEWAQGDGSGTNFEISREVGFSEAFEQADKETLYPQPGEMNLSSTKKRHGTLGEQAYTTPRRNRANVPETSEEEEANFFANVSNYGIQPTILSLIAPHNAAFYLETRSLPKPLTELHNDENLENDLEELLQRSKQFIE</sequence>
<feature type="compositionally biased region" description="Polar residues" evidence="1">
    <location>
        <begin position="74"/>
        <end position="84"/>
    </location>
</feature>
<feature type="region of interest" description="Disordered" evidence="1">
    <location>
        <begin position="63"/>
        <end position="87"/>
    </location>
</feature>
<dbReference type="Proteomes" id="UP000225706">
    <property type="component" value="Unassembled WGS sequence"/>
</dbReference>
<comment type="caution">
    <text evidence="2">The sequence shown here is derived from an EMBL/GenBank/DDBJ whole genome shotgun (WGS) entry which is preliminary data.</text>
</comment>
<proteinExistence type="predicted"/>